<dbReference type="InterPro" id="IPR017918">
    <property type="entry name" value="N-reg_PII_CS"/>
</dbReference>
<dbReference type="InterPro" id="IPR002187">
    <property type="entry name" value="N-reg_PII"/>
</dbReference>
<dbReference type="STRING" id="411490.ANACAC_00556"/>
<dbReference type="EMBL" id="ABAX03000004">
    <property type="protein sequence ID" value="EDR98855.1"/>
    <property type="molecule type" value="Genomic_DNA"/>
</dbReference>
<dbReference type="SMART" id="SM00938">
    <property type="entry name" value="P-II"/>
    <property type="match status" value="1"/>
</dbReference>
<evidence type="ECO:0000256" key="1">
    <source>
        <dbReference type="RuleBase" id="RU003936"/>
    </source>
</evidence>
<protein>
    <submittedName>
        <fullName evidence="2">Nitrogen regulatory protein P-II</fullName>
    </submittedName>
</protein>
<dbReference type="PRINTS" id="PR00340">
    <property type="entry name" value="PIIGLNB"/>
</dbReference>
<dbReference type="PROSITE" id="PS51343">
    <property type="entry name" value="PII_GLNB_DOM"/>
    <property type="match status" value="1"/>
</dbReference>
<proteinExistence type="inferred from homology"/>
<dbReference type="Gene3D" id="3.30.70.120">
    <property type="match status" value="1"/>
</dbReference>
<organism evidence="2 3">
    <name type="scientific">Anaerostipes caccae (strain DSM 14662 / CCUG 47493 / JCM 13470 / NCIMB 13811 / L1-92)</name>
    <dbReference type="NCBI Taxonomy" id="411490"/>
    <lineage>
        <taxon>Bacteria</taxon>
        <taxon>Bacillati</taxon>
        <taxon>Bacillota</taxon>
        <taxon>Clostridia</taxon>
        <taxon>Lachnospirales</taxon>
        <taxon>Lachnospiraceae</taxon>
        <taxon>Anaerostipes</taxon>
    </lineage>
</organism>
<dbReference type="AlphaFoldDB" id="B0MAI1"/>
<dbReference type="GO" id="GO:0005524">
    <property type="term" value="F:ATP binding"/>
    <property type="evidence" value="ECO:0007669"/>
    <property type="project" value="TreeGrafter"/>
</dbReference>
<dbReference type="SUPFAM" id="SSF54913">
    <property type="entry name" value="GlnB-like"/>
    <property type="match status" value="1"/>
</dbReference>
<reference evidence="2" key="1">
    <citation type="submission" date="2007-11" db="EMBL/GenBank/DDBJ databases">
        <authorList>
            <person name="Fulton L."/>
            <person name="Clifton S."/>
            <person name="Fulton B."/>
            <person name="Xu J."/>
            <person name="Minx P."/>
            <person name="Pepin K.H."/>
            <person name="Johnson M."/>
            <person name="Thiruvilangam P."/>
            <person name="Bhonagiri V."/>
            <person name="Nash W.E."/>
            <person name="Mardis E.R."/>
            <person name="Wilson R.K."/>
        </authorList>
    </citation>
    <scope>NUCLEOTIDE SEQUENCE [LARGE SCALE GENOMIC DNA]</scope>
    <source>
        <strain evidence="2">DSM 14662</strain>
    </source>
</reference>
<dbReference type="InterPro" id="IPR011322">
    <property type="entry name" value="N-reg_PII-like_a/b"/>
</dbReference>
<dbReference type="HOGENOM" id="CLU_082268_0_0_9"/>
<dbReference type="PANTHER" id="PTHR30115:SF11">
    <property type="entry name" value="NITROGEN REGULATORY PROTEIN P-II HOMOLOG"/>
    <property type="match status" value="1"/>
</dbReference>
<reference evidence="2" key="2">
    <citation type="submission" date="2013-11" db="EMBL/GenBank/DDBJ databases">
        <title>Draft genome sequence of Anaerostipes caccae (DSM 14662).</title>
        <authorList>
            <person name="Sudarsanam P."/>
            <person name="Ley R."/>
            <person name="Guruge J."/>
            <person name="Turnbaugh P.J."/>
            <person name="Mahowald M."/>
            <person name="Liep D."/>
            <person name="Gordon J."/>
        </authorList>
    </citation>
    <scope>NUCLEOTIDE SEQUENCE</scope>
    <source>
        <strain evidence="2">DSM 14662</strain>
    </source>
</reference>
<dbReference type="InterPro" id="IPR015867">
    <property type="entry name" value="N-reg_PII/ATP_PRibTrfase_C"/>
</dbReference>
<dbReference type="PROSITE" id="PS00638">
    <property type="entry name" value="PII_GLNB_CTER"/>
    <property type="match status" value="1"/>
</dbReference>
<sequence length="120" mass="13541">MGGMSMKAMKRLDIIIRPEKLEKLKEILEKKDYSGMTVFTAMGCGYQEGFIPEFEEMNFEINLLPKVVVMVVVWEEDVEDLLGAIHEELATGQVGDGRVFISPVDDVMRIRTGERGAETL</sequence>
<dbReference type="GO" id="GO:0005829">
    <property type="term" value="C:cytosol"/>
    <property type="evidence" value="ECO:0007669"/>
    <property type="project" value="TreeGrafter"/>
</dbReference>
<gene>
    <name evidence="2" type="ORF">ANACAC_00556</name>
</gene>
<dbReference type="GO" id="GO:0006808">
    <property type="term" value="P:regulation of nitrogen utilization"/>
    <property type="evidence" value="ECO:0007669"/>
    <property type="project" value="InterPro"/>
</dbReference>
<comment type="caution">
    <text evidence="2">The sequence shown here is derived from an EMBL/GenBank/DDBJ whole genome shotgun (WGS) entry which is preliminary data.</text>
</comment>
<evidence type="ECO:0000313" key="3">
    <source>
        <dbReference type="Proteomes" id="UP000004935"/>
    </source>
</evidence>
<keyword evidence="3" id="KW-1185">Reference proteome</keyword>
<dbReference type="GO" id="GO:0030234">
    <property type="term" value="F:enzyme regulator activity"/>
    <property type="evidence" value="ECO:0007669"/>
    <property type="project" value="InterPro"/>
</dbReference>
<accession>B0MAI1</accession>
<name>B0MAI1_ANACD</name>
<dbReference type="PANTHER" id="PTHR30115">
    <property type="entry name" value="NITROGEN REGULATORY PROTEIN P-II"/>
    <property type="match status" value="1"/>
</dbReference>
<dbReference type="Pfam" id="PF00543">
    <property type="entry name" value="P-II"/>
    <property type="match status" value="1"/>
</dbReference>
<dbReference type="Proteomes" id="UP000004935">
    <property type="component" value="Unassembled WGS sequence"/>
</dbReference>
<comment type="similarity">
    <text evidence="1">Belongs to the P(II) protein family.</text>
</comment>
<dbReference type="eggNOG" id="COG0347">
    <property type="taxonomic scope" value="Bacteria"/>
</dbReference>
<evidence type="ECO:0000313" key="2">
    <source>
        <dbReference type="EMBL" id="EDR98855.1"/>
    </source>
</evidence>